<dbReference type="PANTHER" id="PTHR43792">
    <property type="entry name" value="GNAT FAMILY, PUTATIVE (AFU_ORTHOLOGUE AFUA_3G00765)-RELATED-RELATED"/>
    <property type="match status" value="1"/>
</dbReference>
<organism evidence="2 3">
    <name type="scientific">Planktothrix tepida PCC 9214</name>
    <dbReference type="NCBI Taxonomy" id="671072"/>
    <lineage>
        <taxon>Bacteria</taxon>
        <taxon>Bacillati</taxon>
        <taxon>Cyanobacteriota</taxon>
        <taxon>Cyanophyceae</taxon>
        <taxon>Oscillatoriophycideae</taxon>
        <taxon>Oscillatoriales</taxon>
        <taxon>Microcoleaceae</taxon>
        <taxon>Planktothrix</taxon>
    </lineage>
</organism>
<protein>
    <submittedName>
        <fullName evidence="2">Putative GCN5-related N-acetyltransferase</fullName>
    </submittedName>
</protein>
<keyword evidence="3" id="KW-1185">Reference proteome</keyword>
<reference evidence="3" key="1">
    <citation type="submission" date="2015-10" db="EMBL/GenBank/DDBJ databases">
        <authorList>
            <person name="Regsiter A."/>
            <person name="william w."/>
        </authorList>
    </citation>
    <scope>NUCLEOTIDE SEQUENCE [LARGE SCALE GENOMIC DNA]</scope>
</reference>
<proteinExistence type="predicted"/>
<dbReference type="GO" id="GO:0016747">
    <property type="term" value="F:acyltransferase activity, transferring groups other than amino-acyl groups"/>
    <property type="evidence" value="ECO:0007669"/>
    <property type="project" value="InterPro"/>
</dbReference>
<dbReference type="SUPFAM" id="SSF55729">
    <property type="entry name" value="Acyl-CoA N-acyltransferases (Nat)"/>
    <property type="match status" value="1"/>
</dbReference>
<dbReference type="EMBL" id="CZDF01000174">
    <property type="protein sequence ID" value="CUR35476.1"/>
    <property type="molecule type" value="Genomic_DNA"/>
</dbReference>
<dbReference type="InterPro" id="IPR000182">
    <property type="entry name" value="GNAT_dom"/>
</dbReference>
<dbReference type="Pfam" id="PF13302">
    <property type="entry name" value="Acetyltransf_3"/>
    <property type="match status" value="1"/>
</dbReference>
<name>A0A1J1LUF3_9CYAN</name>
<evidence type="ECO:0000313" key="3">
    <source>
        <dbReference type="Proteomes" id="UP000184315"/>
    </source>
</evidence>
<dbReference type="Proteomes" id="UP000184315">
    <property type="component" value="Unassembled WGS sequence"/>
</dbReference>
<evidence type="ECO:0000259" key="1">
    <source>
        <dbReference type="PROSITE" id="PS51186"/>
    </source>
</evidence>
<gene>
    <name evidence="2" type="ORF">PL9214670102</name>
</gene>
<dbReference type="RefSeq" id="WP_072722439.1">
    <property type="nucleotide sequence ID" value="NZ_LN889815.1"/>
</dbReference>
<sequence length="204" mass="23746">METNPRNRKFAGSIATLTPHSYYPNTWETERLFLRPFNGEDLMELYRVYGNSEVMRFVSKTEKTLSETETELNSYINHWKQYGFGQFAMIDKASNRLIGRTGLYLNERSPYPQFGYILDQPYWGLGLATEAAKANLEYGFNVMQFPAIAAFSMLENQASRKILSQKLGMQLLTESFPYLGLKMAYYAIQRSQYLTQFTFVINLY</sequence>
<feature type="domain" description="N-acetyltransferase" evidence="1">
    <location>
        <begin position="32"/>
        <end position="188"/>
    </location>
</feature>
<dbReference type="STRING" id="671072.PL9214670102"/>
<dbReference type="InterPro" id="IPR051531">
    <property type="entry name" value="N-acetyltransferase"/>
</dbReference>
<dbReference type="AlphaFoldDB" id="A0A1J1LUF3"/>
<evidence type="ECO:0000313" key="2">
    <source>
        <dbReference type="EMBL" id="CUR35476.1"/>
    </source>
</evidence>
<dbReference type="PANTHER" id="PTHR43792:SF1">
    <property type="entry name" value="N-ACETYLTRANSFERASE DOMAIN-CONTAINING PROTEIN"/>
    <property type="match status" value="1"/>
</dbReference>
<dbReference type="Gene3D" id="3.40.630.30">
    <property type="match status" value="1"/>
</dbReference>
<dbReference type="OrthoDB" id="512181at2"/>
<dbReference type="InterPro" id="IPR016181">
    <property type="entry name" value="Acyl_CoA_acyltransferase"/>
</dbReference>
<accession>A0A1J1LUF3</accession>
<dbReference type="PROSITE" id="PS51186">
    <property type="entry name" value="GNAT"/>
    <property type="match status" value="1"/>
</dbReference>
<keyword evidence="2" id="KW-0808">Transferase</keyword>